<evidence type="ECO:0000313" key="1">
    <source>
        <dbReference type="EMBL" id="GEO81521.1"/>
    </source>
</evidence>
<dbReference type="CDD" id="cd02440">
    <property type="entry name" value="AdoMet_MTases"/>
    <property type="match status" value="1"/>
</dbReference>
<dbReference type="Gene3D" id="3.40.50.150">
    <property type="entry name" value="Vaccinia Virus protein VP39"/>
    <property type="match status" value="1"/>
</dbReference>
<dbReference type="SUPFAM" id="SSF53335">
    <property type="entry name" value="S-adenosyl-L-methionine-dependent methyltransferases"/>
    <property type="match status" value="1"/>
</dbReference>
<protein>
    <recommendedName>
        <fullName evidence="3">Methyltransferase domain-containing protein</fullName>
    </recommendedName>
</protein>
<evidence type="ECO:0008006" key="3">
    <source>
        <dbReference type="Google" id="ProtNLM"/>
    </source>
</evidence>
<dbReference type="OrthoDB" id="9765084at2"/>
<name>A0A512H7V9_9PROT</name>
<evidence type="ECO:0000313" key="2">
    <source>
        <dbReference type="Proteomes" id="UP000321567"/>
    </source>
</evidence>
<dbReference type="EMBL" id="BJZO01000039">
    <property type="protein sequence ID" value="GEO81521.1"/>
    <property type="molecule type" value="Genomic_DNA"/>
</dbReference>
<proteinExistence type="predicted"/>
<dbReference type="AlphaFoldDB" id="A0A512H7V9"/>
<dbReference type="InterPro" id="IPR029063">
    <property type="entry name" value="SAM-dependent_MTases_sf"/>
</dbReference>
<organism evidence="1 2">
    <name type="scientific">Pararhodospirillum oryzae</name>
    <dbReference type="NCBI Taxonomy" id="478448"/>
    <lineage>
        <taxon>Bacteria</taxon>
        <taxon>Pseudomonadati</taxon>
        <taxon>Pseudomonadota</taxon>
        <taxon>Alphaproteobacteria</taxon>
        <taxon>Rhodospirillales</taxon>
        <taxon>Rhodospirillaceae</taxon>
        <taxon>Pararhodospirillum</taxon>
    </lineage>
</organism>
<dbReference type="Pfam" id="PF13489">
    <property type="entry name" value="Methyltransf_23"/>
    <property type="match status" value="1"/>
</dbReference>
<reference evidence="1 2" key="1">
    <citation type="submission" date="2019-07" db="EMBL/GenBank/DDBJ databases">
        <title>Whole genome shotgun sequence of Rhodospirillum oryzae NBRC 107573.</title>
        <authorList>
            <person name="Hosoyama A."/>
            <person name="Uohara A."/>
            <person name="Ohji S."/>
            <person name="Ichikawa N."/>
        </authorList>
    </citation>
    <scope>NUCLEOTIDE SEQUENCE [LARGE SCALE GENOMIC DNA]</scope>
    <source>
        <strain evidence="1 2">NBRC 107573</strain>
    </source>
</reference>
<comment type="caution">
    <text evidence="1">The sequence shown here is derived from an EMBL/GenBank/DDBJ whole genome shotgun (WGS) entry which is preliminary data.</text>
</comment>
<dbReference type="Proteomes" id="UP000321567">
    <property type="component" value="Unassembled WGS sequence"/>
</dbReference>
<dbReference type="RefSeq" id="WP_147163555.1">
    <property type="nucleotide sequence ID" value="NZ_BJZO01000039.1"/>
</dbReference>
<keyword evidence="2" id="KW-1185">Reference proteome</keyword>
<accession>A0A512H7V9</accession>
<sequence length="321" mass="35169">MALPSLLTYDVESEQGLSDVPPGLSLALEPRFPQDPAQDERLSALMGRYTTASLHGVAPAAFRSHVEGALGTIDAEIEGYAADEIHRQRDLSIRFHWGHDHDFGDFSVSGRMGRRHLTLMRNFMHAFPVDDATFAGRDVLDVGCWTGGTTLLLAALGARVTALEEVRKYARMAQYLLDSFGVPGRVLDHSLYALDAREAYDVIYVPGVIYHLSDPLLALRLLCNATRVGGCILVESEGINVAGALCRYEGSVLTHSGSQEELSRGGWNWYSPSPLALARLLWGAGFDDISIAWMDNRVYAHARKTCRSAITRAGLSRPDVP</sequence>
<gene>
    <name evidence="1" type="ORF">ROR02_16520</name>
</gene>